<comment type="caution">
    <text evidence="18">Lacks conserved residue(s) required for the propagation of feature annotation.</text>
</comment>
<evidence type="ECO:0000313" key="22">
    <source>
        <dbReference type="EMBL" id="AEV67134.1"/>
    </source>
</evidence>
<comment type="cofactor">
    <cofactor evidence="18 19">
        <name>K(+)</name>
        <dbReference type="ChEBI" id="CHEBI:29103"/>
    </cofactor>
    <text evidence="18 19">Binds 1 potassium ion per subunit.</text>
</comment>
<keyword evidence="12 17" id="KW-0456">Lyase</keyword>
<evidence type="ECO:0000256" key="8">
    <source>
        <dbReference type="ARBA" id="ARBA00022857"/>
    </source>
</evidence>
<evidence type="ECO:0000256" key="18">
    <source>
        <dbReference type="HAMAP-Rule" id="MF_01966"/>
    </source>
</evidence>
<evidence type="ECO:0000313" key="23">
    <source>
        <dbReference type="Proteomes" id="UP000005435"/>
    </source>
</evidence>
<evidence type="ECO:0000256" key="14">
    <source>
        <dbReference type="ARBA" id="ARBA00025153"/>
    </source>
</evidence>
<comment type="catalytic activity">
    <reaction evidence="1 18 19">
        <text>(6R)-NADHX = (6S)-NADHX</text>
        <dbReference type="Rhea" id="RHEA:32215"/>
        <dbReference type="ChEBI" id="CHEBI:64074"/>
        <dbReference type="ChEBI" id="CHEBI:64075"/>
        <dbReference type="EC" id="5.1.99.6"/>
    </reaction>
</comment>
<evidence type="ECO:0000256" key="15">
    <source>
        <dbReference type="ARBA" id="ARBA00048238"/>
    </source>
</evidence>
<evidence type="ECO:0000259" key="20">
    <source>
        <dbReference type="PROSITE" id="PS51383"/>
    </source>
</evidence>
<dbReference type="InterPro" id="IPR036652">
    <property type="entry name" value="YjeF_N_dom_sf"/>
</dbReference>
<dbReference type="GO" id="GO:0046496">
    <property type="term" value="P:nicotinamide nucleotide metabolic process"/>
    <property type="evidence" value="ECO:0007669"/>
    <property type="project" value="UniProtKB-UniRule"/>
</dbReference>
<feature type="binding site" evidence="17">
    <location>
        <position position="337"/>
    </location>
    <ligand>
        <name>(6S)-NADPHX</name>
        <dbReference type="ChEBI" id="CHEBI:64076"/>
    </ligand>
</feature>
<feature type="domain" description="YjeF N-terminal" evidence="21">
    <location>
        <begin position="9"/>
        <end position="221"/>
    </location>
</feature>
<dbReference type="PIRSF" id="PIRSF017184">
    <property type="entry name" value="Nnr"/>
    <property type="match status" value="1"/>
</dbReference>
<feature type="binding site" evidence="17">
    <location>
        <position position="266"/>
    </location>
    <ligand>
        <name>(6S)-NADPHX</name>
        <dbReference type="ChEBI" id="CHEBI:64076"/>
    </ligand>
</feature>
<evidence type="ECO:0000256" key="19">
    <source>
        <dbReference type="PIRNR" id="PIRNR017184"/>
    </source>
</evidence>
<dbReference type="Proteomes" id="UP000005435">
    <property type="component" value="Chromosome"/>
</dbReference>
<feature type="binding site" evidence="18">
    <location>
        <position position="60"/>
    </location>
    <ligand>
        <name>K(+)</name>
        <dbReference type="ChEBI" id="CHEBI:29103"/>
    </ligand>
</feature>
<feature type="binding site" evidence="17">
    <location>
        <position position="388"/>
    </location>
    <ligand>
        <name>(6S)-NADPHX</name>
        <dbReference type="ChEBI" id="CHEBI:64076"/>
    </ligand>
</feature>
<evidence type="ECO:0000256" key="1">
    <source>
        <dbReference type="ARBA" id="ARBA00000013"/>
    </source>
</evidence>
<dbReference type="GO" id="GO:0052856">
    <property type="term" value="F:NAD(P)HX epimerase activity"/>
    <property type="evidence" value="ECO:0007669"/>
    <property type="project" value="UniProtKB-UniRule"/>
</dbReference>
<dbReference type="PANTHER" id="PTHR12592">
    <property type="entry name" value="ATP-DEPENDENT (S)-NAD(P)H-HYDRATE DEHYDRATASE FAMILY MEMBER"/>
    <property type="match status" value="1"/>
</dbReference>
<dbReference type="PROSITE" id="PS51383">
    <property type="entry name" value="YJEF_C_3"/>
    <property type="match status" value="1"/>
</dbReference>
<dbReference type="NCBIfam" id="TIGR00197">
    <property type="entry name" value="yjeF_nterm"/>
    <property type="match status" value="1"/>
</dbReference>
<evidence type="ECO:0000256" key="2">
    <source>
        <dbReference type="ARBA" id="ARBA00000909"/>
    </source>
</evidence>
<comment type="function">
    <text evidence="17">Catalyzes the dehydration of the S-form of NAD(P)HX at the expense of ADP, which is converted to AMP. Together with NAD(P)HX epimerase, which catalyzes the epimerization of the S- and R-forms, the enzyme allows the repair of both epimers of NAD(P)HX, a damaged form of NAD(P)H that is a result of enzymatic or heat-dependent hydration.</text>
</comment>
<accession>G8M2R0</accession>
<dbReference type="Gene3D" id="3.40.50.10260">
    <property type="entry name" value="YjeF N-terminal domain"/>
    <property type="match status" value="1"/>
</dbReference>
<comment type="similarity">
    <text evidence="3 19">In the N-terminal section; belongs to the NnrE/AIBP family.</text>
</comment>
<dbReference type="eggNOG" id="COG0062">
    <property type="taxonomic scope" value="Bacteria"/>
</dbReference>
<evidence type="ECO:0000256" key="16">
    <source>
        <dbReference type="ARBA" id="ARBA00049209"/>
    </source>
</evidence>
<evidence type="ECO:0000256" key="10">
    <source>
        <dbReference type="ARBA" id="ARBA00023027"/>
    </source>
</evidence>
<feature type="domain" description="YjeF C-terminal" evidence="20">
    <location>
        <begin position="231"/>
        <end position="514"/>
    </location>
</feature>
<keyword evidence="13" id="KW-0511">Multifunctional enzyme</keyword>
<dbReference type="EC" id="4.2.1.136" evidence="19"/>
<dbReference type="GO" id="GO:0046872">
    <property type="term" value="F:metal ion binding"/>
    <property type="evidence" value="ECO:0007669"/>
    <property type="project" value="UniProtKB-UniRule"/>
</dbReference>
<reference evidence="23" key="1">
    <citation type="submission" date="2011-12" db="EMBL/GenBank/DDBJ databases">
        <title>Complete sequence of Clostridium clariflavum DSM 19732.</title>
        <authorList>
            <consortium name="US DOE Joint Genome Institute"/>
            <person name="Lucas S."/>
            <person name="Han J."/>
            <person name="Lapidus A."/>
            <person name="Cheng J.-F."/>
            <person name="Goodwin L."/>
            <person name="Pitluck S."/>
            <person name="Peters L."/>
            <person name="Teshima H."/>
            <person name="Detter J.C."/>
            <person name="Han C."/>
            <person name="Tapia R."/>
            <person name="Land M."/>
            <person name="Hauser L."/>
            <person name="Kyrpides N."/>
            <person name="Ivanova N."/>
            <person name="Pagani I."/>
            <person name="Kitzmiller T."/>
            <person name="Lynd L."/>
            <person name="Izquierdo J."/>
            <person name="Woyke T."/>
        </authorList>
    </citation>
    <scope>NUCLEOTIDE SEQUENCE [LARGE SCALE GENOMIC DNA]</scope>
    <source>
        <strain evidence="23">DSM 19732 / NBRC 101661 / EBR45</strain>
    </source>
</reference>
<keyword evidence="7 17" id="KW-0067">ATP-binding</keyword>
<keyword evidence="22" id="KW-0808">Transferase</keyword>
<keyword evidence="10 17" id="KW-0520">NAD</keyword>
<protein>
    <recommendedName>
        <fullName evidence="19">Bifunctional NAD(P)H-hydrate repair enzyme</fullName>
    </recommendedName>
    <alternativeName>
        <fullName evidence="19">Nicotinamide nucleotide repair protein</fullName>
    </alternativeName>
    <domain>
        <recommendedName>
            <fullName evidence="19">ADP-dependent (S)-NAD(P)H-hydrate dehydratase</fullName>
            <ecNumber evidence="19">4.2.1.136</ecNumber>
        </recommendedName>
        <alternativeName>
            <fullName evidence="19">ADP-dependent NAD(P)HX dehydratase</fullName>
        </alternativeName>
    </domain>
    <domain>
        <recommendedName>
            <fullName evidence="19">NAD(P)H-hydrate epimerase</fullName>
            <ecNumber evidence="19">5.1.99.6</ecNumber>
        </recommendedName>
    </domain>
</protein>
<keyword evidence="9 18" id="KW-0630">Potassium</keyword>
<keyword evidence="5 18" id="KW-0479">Metal-binding</keyword>
<keyword evidence="23" id="KW-1185">Reference proteome</keyword>
<keyword evidence="6 17" id="KW-0547">Nucleotide-binding</keyword>
<dbReference type="eggNOG" id="COG0063">
    <property type="taxonomic scope" value="Bacteria"/>
</dbReference>
<evidence type="ECO:0000256" key="6">
    <source>
        <dbReference type="ARBA" id="ARBA00022741"/>
    </source>
</evidence>
<dbReference type="STRING" id="720554.Clocl_0405"/>
<evidence type="ECO:0000256" key="4">
    <source>
        <dbReference type="ARBA" id="ARBA00009524"/>
    </source>
</evidence>
<comment type="subunit">
    <text evidence="17">Homotetramer.</text>
</comment>
<evidence type="ECO:0000256" key="7">
    <source>
        <dbReference type="ARBA" id="ARBA00022840"/>
    </source>
</evidence>
<dbReference type="HAMAP" id="MF_01966">
    <property type="entry name" value="NADHX_epimerase"/>
    <property type="match status" value="1"/>
</dbReference>
<dbReference type="KEGG" id="ccl:Clocl_0405"/>
<dbReference type="Pfam" id="PF03853">
    <property type="entry name" value="YjeF_N"/>
    <property type="match status" value="1"/>
</dbReference>
<comment type="similarity">
    <text evidence="4 19">In the C-terminal section; belongs to the NnrD/CARKD family.</text>
</comment>
<dbReference type="InterPro" id="IPR000631">
    <property type="entry name" value="CARKD"/>
</dbReference>
<evidence type="ECO:0000256" key="17">
    <source>
        <dbReference type="HAMAP-Rule" id="MF_01965"/>
    </source>
</evidence>
<dbReference type="PANTHER" id="PTHR12592:SF0">
    <property type="entry name" value="ATP-DEPENDENT (S)-NAD(P)H-HYDRATE DEHYDRATASE"/>
    <property type="match status" value="1"/>
</dbReference>
<name>G8M2R0_ACECE</name>
<dbReference type="RefSeq" id="WP_014253766.1">
    <property type="nucleotide sequence ID" value="NC_016627.1"/>
</dbReference>
<gene>
    <name evidence="18" type="primary">nnrE</name>
    <name evidence="17" type="synonym">nnrD</name>
    <name evidence="22" type="ordered locus">Clocl_0405</name>
</gene>
<evidence type="ECO:0000256" key="11">
    <source>
        <dbReference type="ARBA" id="ARBA00023235"/>
    </source>
</evidence>
<feature type="binding site" evidence="17">
    <location>
        <position position="455"/>
    </location>
    <ligand>
        <name>(6S)-NADPHX</name>
        <dbReference type="ChEBI" id="CHEBI:64076"/>
    </ligand>
</feature>
<comment type="function">
    <text evidence="18">Catalyzes the epimerization of the S- and R-forms of NAD(P)HX, a damaged form of NAD(P)H that is a result of enzymatic or heat-dependent hydration. This is a prerequisite for the S-specific NAD(P)H-hydrate dehydratase to allow the repair of both epimers of NAD(P)HX.</text>
</comment>
<dbReference type="InterPro" id="IPR004443">
    <property type="entry name" value="YjeF_N_dom"/>
</dbReference>
<sequence length="519" mass="54304">MLAVTPDEMKMIDKTAINQFGIPGIVLMENAALGVVREVAGILGEIPGKKAIVLAGKGNNGGDAFAVARHLFNMGAHVDVYAPAKLDDIKGDAKINLDILLKMGIEVNEVLESQHIDGIEERLKFSDIVVDGLLGTGLKGEVTGVMAGVIDAVNRSCVPVVAVDIPSGVDGETGKVSTACIKARTTVTFAFPKIGQLVHPGCEYVGKLEIVDIGIPKAAVRENEIKKYLIDSGLVSKLIPKREPNSNKGTYGKVLVVAGSRGMTGAACLTGSAALRAGAGLVYMAAPLSLLPIYACSLVEALTIPLEDGNKGYITGESIHKILMQLEKVDVAAVGPGLSTEDDIKEVVHSIVKNSKVPIVLDADGINVLAEDLSVLKELKTQMVITPHPGEMARLLGATVKEVQEDRINIARSFSKEYGVITVLKGSRTIIASPEGEIYINTTGNAGMATGGSGDVLTGIIASFIGQGLKPLDAAVVGVYLHGTCGDNVARRKGEHGLIAGDLVREIPKVIFETDGSRG</sequence>
<dbReference type="PROSITE" id="PS51385">
    <property type="entry name" value="YJEF_N"/>
    <property type="match status" value="1"/>
</dbReference>
<dbReference type="InterPro" id="IPR029056">
    <property type="entry name" value="Ribokinase-like"/>
</dbReference>
<evidence type="ECO:0000256" key="13">
    <source>
        <dbReference type="ARBA" id="ARBA00023268"/>
    </source>
</evidence>
<organism evidence="22 23">
    <name type="scientific">Acetivibrio clariflavus (strain DSM 19732 / NBRC 101661 / EBR45)</name>
    <name type="common">Clostridium clariflavum</name>
    <dbReference type="NCBI Taxonomy" id="720554"/>
    <lineage>
        <taxon>Bacteria</taxon>
        <taxon>Bacillati</taxon>
        <taxon>Bacillota</taxon>
        <taxon>Clostridia</taxon>
        <taxon>Eubacteriales</taxon>
        <taxon>Oscillospiraceae</taxon>
        <taxon>Acetivibrio</taxon>
    </lineage>
</organism>
<evidence type="ECO:0000259" key="21">
    <source>
        <dbReference type="PROSITE" id="PS51385"/>
    </source>
</evidence>
<dbReference type="SUPFAM" id="SSF53613">
    <property type="entry name" value="Ribokinase-like"/>
    <property type="match status" value="1"/>
</dbReference>
<dbReference type="PROSITE" id="PS01050">
    <property type="entry name" value="YJEF_C_2"/>
    <property type="match status" value="1"/>
</dbReference>
<dbReference type="GO" id="GO:0110051">
    <property type="term" value="P:metabolite repair"/>
    <property type="evidence" value="ECO:0007669"/>
    <property type="project" value="TreeGrafter"/>
</dbReference>
<dbReference type="InterPro" id="IPR017953">
    <property type="entry name" value="Carbohydrate_kinase_pred_CS"/>
</dbReference>
<evidence type="ECO:0000256" key="12">
    <source>
        <dbReference type="ARBA" id="ARBA00023239"/>
    </source>
</evidence>
<feature type="binding site" evidence="18">
    <location>
        <begin position="59"/>
        <end position="63"/>
    </location>
    <ligand>
        <name>(6S)-NADPHX</name>
        <dbReference type="ChEBI" id="CHEBI:64076"/>
    </ligand>
</feature>
<feature type="binding site" evidence="18">
    <location>
        <begin position="135"/>
        <end position="141"/>
    </location>
    <ligand>
        <name>(6S)-NADPHX</name>
        <dbReference type="ChEBI" id="CHEBI:64076"/>
    </ligand>
</feature>
<keyword evidence="22" id="KW-0418">Kinase</keyword>
<dbReference type="NCBIfam" id="TIGR00196">
    <property type="entry name" value="yjeF_cterm"/>
    <property type="match status" value="1"/>
</dbReference>
<feature type="binding site" evidence="17">
    <location>
        <begin position="425"/>
        <end position="429"/>
    </location>
    <ligand>
        <name>AMP</name>
        <dbReference type="ChEBI" id="CHEBI:456215"/>
    </ligand>
</feature>
<dbReference type="HOGENOM" id="CLU_024853_4_1_9"/>
<dbReference type="HAMAP" id="MF_01965">
    <property type="entry name" value="NADHX_dehydratase"/>
    <property type="match status" value="1"/>
</dbReference>
<comment type="cofactor">
    <cofactor evidence="17">
        <name>Mg(2+)</name>
        <dbReference type="ChEBI" id="CHEBI:18420"/>
    </cofactor>
</comment>
<dbReference type="GO" id="GO:0005524">
    <property type="term" value="F:ATP binding"/>
    <property type="evidence" value="ECO:0007669"/>
    <property type="project" value="UniProtKB-UniRule"/>
</dbReference>
<dbReference type="CDD" id="cd01171">
    <property type="entry name" value="YXKO-related"/>
    <property type="match status" value="1"/>
</dbReference>
<keyword evidence="11 18" id="KW-0413">Isomerase</keyword>
<dbReference type="Gene3D" id="3.40.1190.20">
    <property type="match status" value="1"/>
</dbReference>
<comment type="similarity">
    <text evidence="18">Belongs to the NnrE/AIBP family.</text>
</comment>
<proteinExistence type="inferred from homology"/>
<comment type="catalytic activity">
    <reaction evidence="2 18 19">
        <text>(6R)-NADPHX = (6S)-NADPHX</text>
        <dbReference type="Rhea" id="RHEA:32227"/>
        <dbReference type="ChEBI" id="CHEBI:64076"/>
        <dbReference type="ChEBI" id="CHEBI:64077"/>
        <dbReference type="EC" id="5.1.99.6"/>
    </reaction>
</comment>
<feature type="binding site" evidence="18">
    <location>
        <position position="164"/>
    </location>
    <ligand>
        <name>(6S)-NADPHX</name>
        <dbReference type="ChEBI" id="CHEBI:64076"/>
    </ligand>
</feature>
<feature type="binding site" evidence="18">
    <location>
        <position position="131"/>
    </location>
    <ligand>
        <name>K(+)</name>
        <dbReference type="ChEBI" id="CHEBI:29103"/>
    </ligand>
</feature>
<dbReference type="EC" id="5.1.99.6" evidence="19"/>
<dbReference type="Pfam" id="PF01256">
    <property type="entry name" value="Carb_kinase"/>
    <property type="match status" value="1"/>
</dbReference>
<keyword evidence="8 17" id="KW-0521">NADP</keyword>
<dbReference type="OrthoDB" id="9806925at2"/>
<evidence type="ECO:0000256" key="3">
    <source>
        <dbReference type="ARBA" id="ARBA00006001"/>
    </source>
</evidence>
<dbReference type="AlphaFoldDB" id="G8M2R0"/>
<dbReference type="EMBL" id="CP003065">
    <property type="protein sequence ID" value="AEV67134.1"/>
    <property type="molecule type" value="Genomic_DNA"/>
</dbReference>
<comment type="catalytic activity">
    <reaction evidence="15 17 19">
        <text>(6S)-NADHX + ADP = AMP + phosphate + NADH + H(+)</text>
        <dbReference type="Rhea" id="RHEA:32223"/>
        <dbReference type="ChEBI" id="CHEBI:15378"/>
        <dbReference type="ChEBI" id="CHEBI:43474"/>
        <dbReference type="ChEBI" id="CHEBI:57945"/>
        <dbReference type="ChEBI" id="CHEBI:64074"/>
        <dbReference type="ChEBI" id="CHEBI:456215"/>
        <dbReference type="ChEBI" id="CHEBI:456216"/>
        <dbReference type="EC" id="4.2.1.136"/>
    </reaction>
</comment>
<evidence type="ECO:0000256" key="9">
    <source>
        <dbReference type="ARBA" id="ARBA00022958"/>
    </source>
</evidence>
<dbReference type="GO" id="GO:0016301">
    <property type="term" value="F:kinase activity"/>
    <property type="evidence" value="ECO:0007669"/>
    <property type="project" value="UniProtKB-KW"/>
</dbReference>
<feature type="binding site" evidence="17">
    <location>
        <position position="454"/>
    </location>
    <ligand>
        <name>AMP</name>
        <dbReference type="ChEBI" id="CHEBI:456215"/>
    </ligand>
</feature>
<feature type="binding site" evidence="18">
    <location>
        <position position="167"/>
    </location>
    <ligand>
        <name>K(+)</name>
        <dbReference type="ChEBI" id="CHEBI:29103"/>
    </ligand>
</feature>
<evidence type="ECO:0000256" key="5">
    <source>
        <dbReference type="ARBA" id="ARBA00022723"/>
    </source>
</evidence>
<dbReference type="InterPro" id="IPR030677">
    <property type="entry name" value="Nnr"/>
</dbReference>
<comment type="function">
    <text evidence="14 19">Bifunctional enzyme that catalyzes the epimerization of the S- and R-forms of NAD(P)HX and the dehydration of the S-form of NAD(P)HX at the expense of ADP, which is converted to AMP. This allows the repair of both epimers of NAD(P)HX, a damaged form of NAD(P)H that is a result of enzymatic or heat-dependent hydration.</text>
</comment>
<comment type="catalytic activity">
    <reaction evidence="16 17 19">
        <text>(6S)-NADPHX + ADP = AMP + phosphate + NADPH + H(+)</text>
        <dbReference type="Rhea" id="RHEA:32235"/>
        <dbReference type="ChEBI" id="CHEBI:15378"/>
        <dbReference type="ChEBI" id="CHEBI:43474"/>
        <dbReference type="ChEBI" id="CHEBI:57783"/>
        <dbReference type="ChEBI" id="CHEBI:64076"/>
        <dbReference type="ChEBI" id="CHEBI:456215"/>
        <dbReference type="ChEBI" id="CHEBI:456216"/>
        <dbReference type="EC" id="4.2.1.136"/>
    </reaction>
</comment>
<dbReference type="GO" id="GO:0052855">
    <property type="term" value="F:ADP-dependent NAD(P)H-hydrate dehydratase activity"/>
    <property type="evidence" value="ECO:0007669"/>
    <property type="project" value="UniProtKB-UniRule"/>
</dbReference>
<dbReference type="SUPFAM" id="SSF64153">
    <property type="entry name" value="YjeF N-terminal domain-like"/>
    <property type="match status" value="1"/>
</dbReference>
<reference evidence="22 23" key="2">
    <citation type="journal article" date="2012" name="Stand. Genomic Sci.">
        <title>Complete Genome Sequence of Clostridium clariflavum DSM 19732.</title>
        <authorList>
            <person name="Izquierdo J.A."/>
            <person name="Goodwin L."/>
            <person name="Davenport K.W."/>
            <person name="Teshima H."/>
            <person name="Bruce D."/>
            <person name="Detter C."/>
            <person name="Tapia R."/>
            <person name="Han S."/>
            <person name="Land M."/>
            <person name="Hauser L."/>
            <person name="Jeffries C.D."/>
            <person name="Han J."/>
            <person name="Pitluck S."/>
            <person name="Nolan M."/>
            <person name="Chen A."/>
            <person name="Huntemann M."/>
            <person name="Mavromatis K."/>
            <person name="Mikhailova N."/>
            <person name="Liolios K."/>
            <person name="Woyke T."/>
            <person name="Lynd L.R."/>
        </authorList>
    </citation>
    <scope>NUCLEOTIDE SEQUENCE [LARGE SCALE GENOMIC DNA]</scope>
    <source>
        <strain evidence="23">DSM 19732 / NBRC 101661 / EBR45</strain>
    </source>
</reference>
<comment type="similarity">
    <text evidence="17">Belongs to the NnrD/CARKD family.</text>
</comment>